<protein>
    <submittedName>
        <fullName evidence="1">Uncharacterized protein</fullName>
    </submittedName>
</protein>
<dbReference type="EMBL" id="BK016157">
    <property type="protein sequence ID" value="DAF98893.1"/>
    <property type="molecule type" value="Genomic_DNA"/>
</dbReference>
<evidence type="ECO:0000313" key="1">
    <source>
        <dbReference type="EMBL" id="DAF98893.1"/>
    </source>
</evidence>
<name>A0A8S5UWN6_9CAUD</name>
<proteinExistence type="predicted"/>
<accession>A0A8S5UWN6</accession>
<sequence>MAAQVEAVSEPAGSSVRMPGFCLIDNFLYS</sequence>
<organism evidence="1">
    <name type="scientific">Siphoviridae sp. ctzO58</name>
    <dbReference type="NCBI Taxonomy" id="2825748"/>
    <lineage>
        <taxon>Viruses</taxon>
        <taxon>Duplodnaviria</taxon>
        <taxon>Heunggongvirae</taxon>
        <taxon>Uroviricota</taxon>
        <taxon>Caudoviricetes</taxon>
    </lineage>
</organism>
<reference evidence="1" key="1">
    <citation type="journal article" date="2021" name="Proc. Natl. Acad. Sci. U.S.A.">
        <title>A Catalog of Tens of Thousands of Viruses from Human Metagenomes Reveals Hidden Associations with Chronic Diseases.</title>
        <authorList>
            <person name="Tisza M.J."/>
            <person name="Buck C.B."/>
        </authorList>
    </citation>
    <scope>NUCLEOTIDE SEQUENCE</scope>
    <source>
        <strain evidence="1">CtzO58</strain>
    </source>
</reference>